<organism evidence="2">
    <name type="scientific">marine metagenome</name>
    <dbReference type="NCBI Taxonomy" id="408172"/>
    <lineage>
        <taxon>unclassified sequences</taxon>
        <taxon>metagenomes</taxon>
        <taxon>ecological metagenomes</taxon>
    </lineage>
</organism>
<feature type="non-terminal residue" evidence="2">
    <location>
        <position position="1"/>
    </location>
</feature>
<reference evidence="2" key="1">
    <citation type="submission" date="2018-05" db="EMBL/GenBank/DDBJ databases">
        <authorList>
            <person name="Lanie J.A."/>
            <person name="Ng W.-L."/>
            <person name="Kazmierczak K.M."/>
            <person name="Andrzejewski T.M."/>
            <person name="Davidsen T.M."/>
            <person name="Wayne K.J."/>
            <person name="Tettelin H."/>
            <person name="Glass J.I."/>
            <person name="Rusch D."/>
            <person name="Podicherti R."/>
            <person name="Tsui H.-C.T."/>
            <person name="Winkler M.E."/>
        </authorList>
    </citation>
    <scope>NUCLEOTIDE SEQUENCE</scope>
</reference>
<dbReference type="EMBL" id="UINC01107868">
    <property type="protein sequence ID" value="SVC73562.1"/>
    <property type="molecule type" value="Genomic_DNA"/>
</dbReference>
<accession>A0A382PNJ7</accession>
<protein>
    <submittedName>
        <fullName evidence="2">Uncharacterized protein</fullName>
    </submittedName>
</protein>
<gene>
    <name evidence="2" type="ORF">METZ01_LOCUS326416</name>
</gene>
<name>A0A382PNJ7_9ZZZZ</name>
<evidence type="ECO:0000256" key="1">
    <source>
        <dbReference type="SAM" id="MobiDB-lite"/>
    </source>
</evidence>
<proteinExistence type="predicted"/>
<dbReference type="AlphaFoldDB" id="A0A382PNJ7"/>
<sequence length="67" mass="7430">VLTGTGRWQRCGVQPSEGDSSPHDKREFLQQNHKSPGDPCHICGNIDIMVLETTYQSKALSFDKITA</sequence>
<feature type="region of interest" description="Disordered" evidence="1">
    <location>
        <begin position="1"/>
        <end position="35"/>
    </location>
</feature>
<evidence type="ECO:0000313" key="2">
    <source>
        <dbReference type="EMBL" id="SVC73562.1"/>
    </source>
</evidence>